<feature type="compositionally biased region" description="Polar residues" evidence="1">
    <location>
        <begin position="359"/>
        <end position="373"/>
    </location>
</feature>
<name>A0A194Q8I3_PAPXU</name>
<feature type="region of interest" description="Disordered" evidence="1">
    <location>
        <begin position="522"/>
        <end position="541"/>
    </location>
</feature>
<dbReference type="AlphaFoldDB" id="A0A194Q8I3"/>
<evidence type="ECO:0000259" key="2">
    <source>
        <dbReference type="PROSITE" id="PS50004"/>
    </source>
</evidence>
<organism evidence="3 4">
    <name type="scientific">Papilio xuthus</name>
    <name type="common">Asian swallowtail butterfly</name>
    <dbReference type="NCBI Taxonomy" id="66420"/>
    <lineage>
        <taxon>Eukaryota</taxon>
        <taxon>Metazoa</taxon>
        <taxon>Ecdysozoa</taxon>
        <taxon>Arthropoda</taxon>
        <taxon>Hexapoda</taxon>
        <taxon>Insecta</taxon>
        <taxon>Pterygota</taxon>
        <taxon>Neoptera</taxon>
        <taxon>Endopterygota</taxon>
        <taxon>Lepidoptera</taxon>
        <taxon>Glossata</taxon>
        <taxon>Ditrysia</taxon>
        <taxon>Papilionoidea</taxon>
        <taxon>Papilionidae</taxon>
        <taxon>Papilioninae</taxon>
        <taxon>Papilio</taxon>
    </lineage>
</organism>
<feature type="region of interest" description="Disordered" evidence="1">
    <location>
        <begin position="1110"/>
        <end position="1133"/>
    </location>
</feature>
<feature type="compositionally biased region" description="Pro residues" evidence="1">
    <location>
        <begin position="433"/>
        <end position="443"/>
    </location>
</feature>
<dbReference type="GO" id="GO:0017075">
    <property type="term" value="F:syntaxin-1 binding"/>
    <property type="evidence" value="ECO:0007669"/>
    <property type="project" value="TreeGrafter"/>
</dbReference>
<protein>
    <submittedName>
        <fullName evidence="3">Phorbol ester/diacylglycerol-binding protein unc-13</fullName>
    </submittedName>
</protein>
<feature type="region of interest" description="Disordered" evidence="1">
    <location>
        <begin position="694"/>
        <end position="727"/>
    </location>
</feature>
<evidence type="ECO:0000313" key="3">
    <source>
        <dbReference type="EMBL" id="KPI99715.1"/>
    </source>
</evidence>
<dbReference type="InterPro" id="IPR027080">
    <property type="entry name" value="Unc-13"/>
</dbReference>
<sequence length="1170" mass="132541">MRVSPEAQSSATQFNTYVTLKLQNVKSTTVTVKGPTPCWEQDFLFEINDINLGLLVEVWNKGVIWDRALGYHYLPLTSVAYNEECGGRWIELEAQLMMRGGAVVGTTGPTGHALLLDCRFELPFDAEGTAGADLQRKLDMLNGALDAERAEQARRQLQYVAHSGYSEDSDYTSDLNYPVGQHANCSASQFRSAAHQIHTPQRSLEASRENSYEREEYHMHGDTDPLYYNSQPRTNRIETWSQMHAQASVESAYSWRTATDWQSGEEQRRPSLERQNTLYDDNMGYGYDVYSTSTHIRDHSHLSHQPSYEEYYDSSSYPYGSYEARPWGSRYLFDDGYGLTSTEYENIVNKRRSSVVQLPQLPTKQFPPSSRYSDYNEMAPYRPRPRRTAASLPATPSSTPKRGRALPLPPGSDHGSTRRGRRLPRPPRASRLPPAPAVPAPLPQPATNVASVAPVVPVVTTHTHVPYTQESERAVPDVSYDYNTYGYQSQYQDTATEQYQDTNYNASYDDEGMQPFFDETPHATPPAATAQKSTWGETETTTQLSYTVKSDVDTITSKTVTTTVNYLPQPPVTTKQDSSKSYQQYDLPYESQQQYNYEITDQSYKEESSYLETKTDYQFQPYESSYQDNLTQSQQYEQQPEQQTYRSQFEEKQYDQQTYEQDQYEKSSLMAGGAKKLGSFFGAAAAAVAPPSLSQPTTTVQATTASTSQMTPTVAPSTPFSSTAAPVTTSVPEVPKSVTVTAATTTSTPVLPRTPSLRRQESIQRPSVRRTRTLPDAPEDFAQSSFDESAYEEEYQKTELDQSIDRDRTSLDRYHDDEYMHDTIQEEIDTETHAPEVSSPSLKKTASPTRTLSQIRKPSVDSYHSQAPSIPDRKTSQSSVQIEEKFPVPTTQEEAISDKSKVTFQDERTTYHEVPEEFDTFQTRDSFDEQGSEYQDEEQSFHDRDDAFREETEKFEEEQFNEVDEAYNEDDTVFQEDEDREKAEQLDFQPEQPKLTPKQRWHRAYNKIVMQLNFNQIQMFKMMRSRKGQAASEQDIYREKTFSSRSNVTGSRLRVRRGSSLTDLDKLRYGAGSSGGGSIGDLMNMFSGSATSIGSDSLVARTMPLETVRRSIPPVSTPPPHPPPSPLIHTSRPVGPLTMAQRTLRFSRLLKYQPCSTDVIIILVSYTLLS</sequence>
<keyword evidence="4" id="KW-1185">Reference proteome</keyword>
<dbReference type="GO" id="GO:0016081">
    <property type="term" value="P:synaptic vesicle docking"/>
    <property type="evidence" value="ECO:0007669"/>
    <property type="project" value="TreeGrafter"/>
</dbReference>
<feature type="region of interest" description="Disordered" evidence="1">
    <location>
        <begin position="744"/>
        <end position="809"/>
    </location>
</feature>
<feature type="region of interest" description="Disordered" evidence="1">
    <location>
        <begin position="191"/>
        <end position="210"/>
    </location>
</feature>
<dbReference type="GO" id="GO:0099525">
    <property type="term" value="P:presynaptic dense core vesicle exocytosis"/>
    <property type="evidence" value="ECO:0007669"/>
    <property type="project" value="TreeGrafter"/>
</dbReference>
<feature type="compositionally biased region" description="Basic and acidic residues" evidence="1">
    <location>
        <begin position="794"/>
        <end position="809"/>
    </location>
</feature>
<accession>A0A194Q8I3</accession>
<feature type="region of interest" description="Disordered" evidence="1">
    <location>
        <begin position="359"/>
        <end position="443"/>
    </location>
</feature>
<dbReference type="PANTHER" id="PTHR10480:SF12">
    <property type="entry name" value="UNC-13, ISOFORM E"/>
    <property type="match status" value="1"/>
</dbReference>
<feature type="region of interest" description="Disordered" evidence="1">
    <location>
        <begin position="949"/>
        <end position="999"/>
    </location>
</feature>
<dbReference type="GO" id="GO:0016082">
    <property type="term" value="P:synaptic vesicle priming"/>
    <property type="evidence" value="ECO:0007669"/>
    <property type="project" value="TreeGrafter"/>
</dbReference>
<dbReference type="Proteomes" id="UP000053268">
    <property type="component" value="Unassembled WGS sequence"/>
</dbReference>
<dbReference type="PANTHER" id="PTHR10480">
    <property type="entry name" value="PROTEIN UNC-13 HOMOLOG"/>
    <property type="match status" value="1"/>
</dbReference>
<feature type="domain" description="C2" evidence="2">
    <location>
        <begin position="1"/>
        <end position="90"/>
    </location>
</feature>
<dbReference type="InterPro" id="IPR000008">
    <property type="entry name" value="C2_dom"/>
</dbReference>
<dbReference type="GO" id="GO:0019992">
    <property type="term" value="F:diacylglycerol binding"/>
    <property type="evidence" value="ECO:0007669"/>
    <property type="project" value="InterPro"/>
</dbReference>
<feature type="compositionally biased region" description="Low complexity" evidence="1">
    <location>
        <begin position="694"/>
        <end position="714"/>
    </location>
</feature>
<feature type="compositionally biased region" description="Pro residues" evidence="1">
    <location>
        <begin position="1115"/>
        <end position="1126"/>
    </location>
</feature>
<dbReference type="GO" id="GO:0005516">
    <property type="term" value="F:calmodulin binding"/>
    <property type="evidence" value="ECO:0007669"/>
    <property type="project" value="TreeGrafter"/>
</dbReference>
<dbReference type="STRING" id="66420.A0A194Q8I3"/>
<dbReference type="SUPFAM" id="SSF49562">
    <property type="entry name" value="C2 domain (Calcium/lipid-binding domain, CaLB)"/>
    <property type="match status" value="1"/>
</dbReference>
<dbReference type="InterPro" id="IPR035892">
    <property type="entry name" value="C2_domain_sf"/>
</dbReference>
<dbReference type="GO" id="GO:0031594">
    <property type="term" value="C:neuromuscular junction"/>
    <property type="evidence" value="ECO:0007669"/>
    <property type="project" value="TreeGrafter"/>
</dbReference>
<dbReference type="Gene3D" id="2.60.40.150">
    <property type="entry name" value="C2 domain"/>
    <property type="match status" value="1"/>
</dbReference>
<reference evidence="3 4" key="1">
    <citation type="journal article" date="2015" name="Nat. Commun.">
        <title>Outbred genome sequencing and CRISPR/Cas9 gene editing in butterflies.</title>
        <authorList>
            <person name="Li X."/>
            <person name="Fan D."/>
            <person name="Zhang W."/>
            <person name="Liu G."/>
            <person name="Zhang L."/>
            <person name="Zhao L."/>
            <person name="Fang X."/>
            <person name="Chen L."/>
            <person name="Dong Y."/>
            <person name="Chen Y."/>
            <person name="Ding Y."/>
            <person name="Zhao R."/>
            <person name="Feng M."/>
            <person name="Zhu Y."/>
            <person name="Feng Y."/>
            <person name="Jiang X."/>
            <person name="Zhu D."/>
            <person name="Xiang H."/>
            <person name="Feng X."/>
            <person name="Li S."/>
            <person name="Wang J."/>
            <person name="Zhang G."/>
            <person name="Kronforst M.R."/>
            <person name="Wang W."/>
        </authorList>
    </citation>
    <scope>NUCLEOTIDE SEQUENCE [LARGE SCALE GENOMIC DNA]</scope>
    <source>
        <strain evidence="3">Ya'a_city_454_Px</strain>
        <tissue evidence="3">Whole body</tissue>
    </source>
</reference>
<evidence type="ECO:0000313" key="4">
    <source>
        <dbReference type="Proteomes" id="UP000053268"/>
    </source>
</evidence>
<feature type="compositionally biased region" description="Acidic residues" evidence="1">
    <location>
        <begin position="953"/>
        <end position="979"/>
    </location>
</feature>
<dbReference type="GO" id="GO:0030672">
    <property type="term" value="C:synaptic vesicle membrane"/>
    <property type="evidence" value="ECO:0007669"/>
    <property type="project" value="TreeGrafter"/>
</dbReference>
<feature type="compositionally biased region" description="Polar residues" evidence="1">
    <location>
        <begin position="838"/>
        <end position="868"/>
    </location>
</feature>
<dbReference type="Pfam" id="PF00168">
    <property type="entry name" value="C2"/>
    <property type="match status" value="1"/>
</dbReference>
<dbReference type="EMBL" id="KQ459564">
    <property type="protein sequence ID" value="KPI99715.1"/>
    <property type="molecule type" value="Genomic_DNA"/>
</dbReference>
<evidence type="ECO:0000256" key="1">
    <source>
        <dbReference type="SAM" id="MobiDB-lite"/>
    </source>
</evidence>
<feature type="region of interest" description="Disordered" evidence="1">
    <location>
        <begin position="830"/>
        <end position="896"/>
    </location>
</feature>
<dbReference type="GO" id="GO:0042734">
    <property type="term" value="C:presynaptic membrane"/>
    <property type="evidence" value="ECO:0007669"/>
    <property type="project" value="TreeGrafter"/>
</dbReference>
<dbReference type="GO" id="GO:0098831">
    <property type="term" value="C:presynaptic active zone cytoplasmic component"/>
    <property type="evidence" value="ECO:0007669"/>
    <property type="project" value="TreeGrafter"/>
</dbReference>
<proteinExistence type="predicted"/>
<dbReference type="GO" id="GO:0035249">
    <property type="term" value="P:synaptic transmission, glutamatergic"/>
    <property type="evidence" value="ECO:0007669"/>
    <property type="project" value="TreeGrafter"/>
</dbReference>
<feature type="compositionally biased region" description="Polar residues" evidence="1">
    <location>
        <begin position="531"/>
        <end position="541"/>
    </location>
</feature>
<dbReference type="GO" id="GO:0043195">
    <property type="term" value="C:terminal bouton"/>
    <property type="evidence" value="ECO:0007669"/>
    <property type="project" value="TreeGrafter"/>
</dbReference>
<feature type="compositionally biased region" description="Polar residues" evidence="1">
    <location>
        <begin position="715"/>
        <end position="727"/>
    </location>
</feature>
<dbReference type="PROSITE" id="PS50004">
    <property type="entry name" value="C2"/>
    <property type="match status" value="1"/>
</dbReference>
<gene>
    <name evidence="3" type="ORF">RR46_02629</name>
</gene>
<dbReference type="GO" id="GO:0061789">
    <property type="term" value="P:dense core granule priming"/>
    <property type="evidence" value="ECO:0007669"/>
    <property type="project" value="TreeGrafter"/>
</dbReference>